<name>A0A165RKL8_9AGAM</name>
<reference evidence="1 2" key="1">
    <citation type="journal article" date="2016" name="Mol. Biol. Evol.">
        <title>Comparative Genomics of Early-Diverging Mushroom-Forming Fungi Provides Insights into the Origins of Lignocellulose Decay Capabilities.</title>
        <authorList>
            <person name="Nagy L.G."/>
            <person name="Riley R."/>
            <person name="Tritt A."/>
            <person name="Adam C."/>
            <person name="Daum C."/>
            <person name="Floudas D."/>
            <person name="Sun H."/>
            <person name="Yadav J.S."/>
            <person name="Pangilinan J."/>
            <person name="Larsson K.H."/>
            <person name="Matsuura K."/>
            <person name="Barry K."/>
            <person name="Labutti K."/>
            <person name="Kuo R."/>
            <person name="Ohm R.A."/>
            <person name="Bhattacharya S.S."/>
            <person name="Shirouzu T."/>
            <person name="Yoshinaga Y."/>
            <person name="Martin F.M."/>
            <person name="Grigoriev I.V."/>
            <person name="Hibbett D.S."/>
        </authorList>
    </citation>
    <scope>NUCLEOTIDE SEQUENCE [LARGE SCALE GENOMIC DNA]</scope>
    <source>
        <strain evidence="1 2">HHB14362 ss-1</strain>
    </source>
</reference>
<evidence type="ECO:0000313" key="2">
    <source>
        <dbReference type="Proteomes" id="UP000076761"/>
    </source>
</evidence>
<dbReference type="PANTHER" id="PTHR28058:SF1">
    <property type="entry name" value="SMALL RIBOSOMAL SUBUNIT PROTEIN BS1M"/>
    <property type="match status" value="1"/>
</dbReference>
<dbReference type="OrthoDB" id="2735536at2759"/>
<keyword evidence="2" id="KW-1185">Reference proteome</keyword>
<sequence length="432" mass="48274">MAGVVAGPSKTSPFGTLLRRSKFASFDPSIAQVYTAFDGHAHRGNWGLKRSLPVNRRNAHVTVTEFDSREQQTVWKTAETQARWMKAWQELGVETLDSMNKKGQHIDPLLDSRTWESKTGTARKSWVVDSEFDIKPRKDGAGKRGKPIIENVAPILPNIDAMSEQQFELFLMQLRRLRPAFKAFMKKKALLGKVELDPLRQAQTRLDYHREFIAEHIKGWVNKPGSTKIAHDPHPFAGASYSHNTRLSTSFLTSALPGRLIRMKRDDSPEAIRRKDNMTYVTSFAGMTTRLYSRDVDGQTEVLAMPDGSPRHPEAGKTQLRLGRASLIRAPTVVDADESRGMSGTLMVTDGIAYNRPSLTRPNPHYPGTIAYSAQEPAPNGAIVNMMYRTYTPLFPAKKPSKYTEKSQSTVLTGLRSMLKILKPKGPEAGGE</sequence>
<dbReference type="EMBL" id="KV425581">
    <property type="protein sequence ID" value="KZT23949.1"/>
    <property type="molecule type" value="Genomic_DNA"/>
</dbReference>
<dbReference type="InterPro" id="IPR016712">
    <property type="entry name" value="Rbsml_bS1m-like"/>
</dbReference>
<dbReference type="Pfam" id="PF11709">
    <property type="entry name" value="Mit_ribos_Mrp51"/>
    <property type="match status" value="1"/>
</dbReference>
<protein>
    <submittedName>
        <fullName evidence="1">Uncharacterized protein</fullName>
    </submittedName>
</protein>
<evidence type="ECO:0000313" key="1">
    <source>
        <dbReference type="EMBL" id="KZT23949.1"/>
    </source>
</evidence>
<dbReference type="Proteomes" id="UP000076761">
    <property type="component" value="Unassembled WGS sequence"/>
</dbReference>
<dbReference type="STRING" id="1314782.A0A165RKL8"/>
<accession>A0A165RKL8</accession>
<dbReference type="AlphaFoldDB" id="A0A165RKL8"/>
<organism evidence="1 2">
    <name type="scientific">Neolentinus lepideus HHB14362 ss-1</name>
    <dbReference type="NCBI Taxonomy" id="1314782"/>
    <lineage>
        <taxon>Eukaryota</taxon>
        <taxon>Fungi</taxon>
        <taxon>Dikarya</taxon>
        <taxon>Basidiomycota</taxon>
        <taxon>Agaricomycotina</taxon>
        <taxon>Agaricomycetes</taxon>
        <taxon>Gloeophyllales</taxon>
        <taxon>Gloeophyllaceae</taxon>
        <taxon>Neolentinus</taxon>
    </lineage>
</organism>
<gene>
    <name evidence="1" type="ORF">NEOLEDRAFT_1135774</name>
</gene>
<dbReference type="PANTHER" id="PTHR28058">
    <property type="entry name" value="37S RIBOSOMAL PROTEIN MRP51, MITOCHONDRIAL"/>
    <property type="match status" value="1"/>
</dbReference>
<dbReference type="InParanoid" id="A0A165RKL8"/>
<proteinExistence type="predicted"/>